<dbReference type="GO" id="GO:0016787">
    <property type="term" value="F:hydrolase activity"/>
    <property type="evidence" value="ECO:0007669"/>
    <property type="project" value="UniProtKB-KW"/>
</dbReference>
<dbReference type="HAMAP" id="MF_00265">
    <property type="entry name" value="VapC_Nob1"/>
    <property type="match status" value="1"/>
</dbReference>
<dbReference type="CDD" id="cd18760">
    <property type="entry name" value="PIN_MtVapC3-like"/>
    <property type="match status" value="1"/>
</dbReference>
<dbReference type="Pfam" id="PF01850">
    <property type="entry name" value="PIN"/>
    <property type="match status" value="1"/>
</dbReference>
<reference evidence="8 9" key="1">
    <citation type="submission" date="2017-04" db="EMBL/GenBank/DDBJ databases">
        <authorList>
            <person name="Afonso C.L."/>
            <person name="Miller P.J."/>
            <person name="Scott M.A."/>
            <person name="Spackman E."/>
            <person name="Goraichik I."/>
            <person name="Dimitrov K.M."/>
            <person name="Suarez D.L."/>
            <person name="Swayne D.E."/>
        </authorList>
    </citation>
    <scope>NUCLEOTIDE SEQUENCE [LARGE SCALE GENOMIC DNA]</scope>
    <source>
        <strain evidence="8 9">B5P</strain>
    </source>
</reference>
<sequence>MIVVDSSVWIDWFNRSPTKQVLQIRQLADTDQILIGDLILIEVLQGARSDLQAERIERFLRQFYHVALSTPELAPKAARNYRILRSLGRTVRKTIDVVIATYCIENGHRLLHDDRDFEHFRPLGLLEA</sequence>
<name>A0A1X7NQY6_9HYPH</name>
<keyword evidence="9" id="KW-1185">Reference proteome</keyword>
<feature type="binding site" evidence="6">
    <location>
        <position position="5"/>
    </location>
    <ligand>
        <name>Mg(2+)</name>
        <dbReference type="ChEBI" id="CHEBI:18420"/>
    </ligand>
</feature>
<evidence type="ECO:0000256" key="4">
    <source>
        <dbReference type="ARBA" id="ARBA00022801"/>
    </source>
</evidence>
<dbReference type="PANTHER" id="PTHR42740">
    <property type="entry name" value="RIBONUCLEASE VAPC3"/>
    <property type="match status" value="1"/>
</dbReference>
<keyword evidence="2 6" id="KW-0540">Nuclease</keyword>
<dbReference type="EC" id="3.1.-.-" evidence="6"/>
<dbReference type="InterPro" id="IPR002716">
    <property type="entry name" value="PIN_dom"/>
</dbReference>
<evidence type="ECO:0000313" key="9">
    <source>
        <dbReference type="Proteomes" id="UP000193083"/>
    </source>
</evidence>
<evidence type="ECO:0000256" key="2">
    <source>
        <dbReference type="ARBA" id="ARBA00022722"/>
    </source>
</evidence>
<dbReference type="Proteomes" id="UP000193083">
    <property type="component" value="Unassembled WGS sequence"/>
</dbReference>
<gene>
    <name evidence="6" type="primary">vapC</name>
    <name evidence="8" type="ORF">SAMN02982922_2257</name>
</gene>
<proteinExistence type="inferred from homology"/>
<dbReference type="Gene3D" id="3.40.50.1010">
    <property type="entry name" value="5'-nuclease"/>
    <property type="match status" value="1"/>
</dbReference>
<comment type="function">
    <text evidence="6">Toxic component of a toxin-antitoxin (TA) system. An RNase.</text>
</comment>
<dbReference type="GO" id="GO:0000287">
    <property type="term" value="F:magnesium ion binding"/>
    <property type="evidence" value="ECO:0007669"/>
    <property type="project" value="UniProtKB-UniRule"/>
</dbReference>
<feature type="domain" description="PIN" evidence="7">
    <location>
        <begin position="2"/>
        <end position="120"/>
    </location>
</feature>
<keyword evidence="4 6" id="KW-0378">Hydrolase</keyword>
<keyword evidence="5 6" id="KW-0460">Magnesium</keyword>
<evidence type="ECO:0000256" key="6">
    <source>
        <dbReference type="HAMAP-Rule" id="MF_00265"/>
    </source>
</evidence>
<keyword evidence="3 6" id="KW-0479">Metal-binding</keyword>
<dbReference type="InterPro" id="IPR022907">
    <property type="entry name" value="VapC_family"/>
</dbReference>
<dbReference type="SUPFAM" id="SSF88723">
    <property type="entry name" value="PIN domain-like"/>
    <property type="match status" value="1"/>
</dbReference>
<organism evidence="8 9">
    <name type="scientific">Mesorhizobium australicum</name>
    <dbReference type="NCBI Taxonomy" id="536018"/>
    <lineage>
        <taxon>Bacteria</taxon>
        <taxon>Pseudomonadati</taxon>
        <taxon>Pseudomonadota</taxon>
        <taxon>Alphaproteobacteria</taxon>
        <taxon>Hyphomicrobiales</taxon>
        <taxon>Phyllobacteriaceae</taxon>
        <taxon>Mesorhizobium</taxon>
    </lineage>
</organism>
<dbReference type="GO" id="GO:0090729">
    <property type="term" value="F:toxin activity"/>
    <property type="evidence" value="ECO:0007669"/>
    <property type="project" value="UniProtKB-KW"/>
</dbReference>
<evidence type="ECO:0000256" key="1">
    <source>
        <dbReference type="ARBA" id="ARBA00022649"/>
    </source>
</evidence>
<dbReference type="InterPro" id="IPR029060">
    <property type="entry name" value="PIN-like_dom_sf"/>
</dbReference>
<evidence type="ECO:0000256" key="3">
    <source>
        <dbReference type="ARBA" id="ARBA00022723"/>
    </source>
</evidence>
<dbReference type="RefSeq" id="WP_085464258.1">
    <property type="nucleotide sequence ID" value="NZ_FXBL01000004.1"/>
</dbReference>
<accession>A0A1X7NQY6</accession>
<evidence type="ECO:0000256" key="5">
    <source>
        <dbReference type="ARBA" id="ARBA00022842"/>
    </source>
</evidence>
<evidence type="ECO:0000259" key="7">
    <source>
        <dbReference type="Pfam" id="PF01850"/>
    </source>
</evidence>
<dbReference type="EMBL" id="FXBL01000004">
    <property type="protein sequence ID" value="SMH40033.1"/>
    <property type="molecule type" value="Genomic_DNA"/>
</dbReference>
<keyword evidence="6" id="KW-0800">Toxin</keyword>
<comment type="similarity">
    <text evidence="6">Belongs to the PINc/VapC protein family.</text>
</comment>
<dbReference type="InterPro" id="IPR051749">
    <property type="entry name" value="PINc/VapC_TA_RNase"/>
</dbReference>
<feature type="binding site" evidence="6">
    <location>
        <position position="96"/>
    </location>
    <ligand>
        <name>Mg(2+)</name>
        <dbReference type="ChEBI" id="CHEBI:18420"/>
    </ligand>
</feature>
<comment type="cofactor">
    <cofactor evidence="6">
        <name>Mg(2+)</name>
        <dbReference type="ChEBI" id="CHEBI:18420"/>
    </cofactor>
</comment>
<evidence type="ECO:0000313" key="8">
    <source>
        <dbReference type="EMBL" id="SMH40033.1"/>
    </source>
</evidence>
<protein>
    <recommendedName>
        <fullName evidence="6">Ribonuclease VapC</fullName>
        <shortName evidence="6">RNase VapC</shortName>
        <ecNumber evidence="6">3.1.-.-</ecNumber>
    </recommendedName>
    <alternativeName>
        <fullName evidence="6">Toxin VapC</fullName>
    </alternativeName>
</protein>
<keyword evidence="1 6" id="KW-1277">Toxin-antitoxin system</keyword>
<dbReference type="PANTHER" id="PTHR42740:SF1">
    <property type="entry name" value="RIBONUCLEASE VAPC3"/>
    <property type="match status" value="1"/>
</dbReference>
<dbReference type="OrthoDB" id="9811788at2"/>
<dbReference type="AlphaFoldDB" id="A0A1X7NQY6"/>
<dbReference type="GO" id="GO:0004540">
    <property type="term" value="F:RNA nuclease activity"/>
    <property type="evidence" value="ECO:0007669"/>
    <property type="project" value="InterPro"/>
</dbReference>